<feature type="domain" description="Major facilitator superfamily (MFS) profile" evidence="7">
    <location>
        <begin position="22"/>
        <end position="430"/>
    </location>
</feature>
<dbReference type="GeneID" id="301135249"/>
<dbReference type="OrthoDB" id="244640at2"/>
<comment type="caution">
    <text evidence="8">The sequence shown here is derived from an EMBL/GenBank/DDBJ whole genome shotgun (WGS) entry which is preliminary data.</text>
</comment>
<dbReference type="EMBL" id="LILB01000001">
    <property type="protein sequence ID" value="KOO51618.1"/>
    <property type="molecule type" value="Genomic_DNA"/>
</dbReference>
<feature type="transmembrane region" description="Helical" evidence="6">
    <location>
        <begin position="373"/>
        <end position="399"/>
    </location>
</feature>
<feature type="transmembrane region" description="Helical" evidence="6">
    <location>
        <begin position="340"/>
        <end position="361"/>
    </location>
</feature>
<dbReference type="SUPFAM" id="SSF103473">
    <property type="entry name" value="MFS general substrate transporter"/>
    <property type="match status" value="1"/>
</dbReference>
<dbReference type="GO" id="GO:0022857">
    <property type="term" value="F:transmembrane transporter activity"/>
    <property type="evidence" value="ECO:0007669"/>
    <property type="project" value="InterPro"/>
</dbReference>
<evidence type="ECO:0000313" key="9">
    <source>
        <dbReference type="Proteomes" id="UP000036867"/>
    </source>
</evidence>
<dbReference type="PROSITE" id="PS50850">
    <property type="entry name" value="MFS"/>
    <property type="match status" value="1"/>
</dbReference>
<reference evidence="9" key="1">
    <citation type="submission" date="2015-08" db="EMBL/GenBank/DDBJ databases">
        <title>Fjat-10028 dsm 16317.</title>
        <authorList>
            <person name="Liu B."/>
            <person name="Wang J."/>
            <person name="Zhu Y."/>
            <person name="Liu G."/>
            <person name="Chen Q."/>
            <person name="Chen Z."/>
            <person name="Lan J."/>
            <person name="Che J."/>
            <person name="Ge C."/>
            <person name="Shi H."/>
            <person name="Pan Z."/>
            <person name="Liu X."/>
        </authorList>
    </citation>
    <scope>NUCLEOTIDE SEQUENCE [LARGE SCALE GENOMIC DNA]</scope>
    <source>
        <strain evidence="9">DSM 16317</strain>
    </source>
</reference>
<feature type="transmembrane region" description="Helical" evidence="6">
    <location>
        <begin position="89"/>
        <end position="106"/>
    </location>
</feature>
<comment type="subcellular location">
    <subcellularLocation>
        <location evidence="1">Cell membrane</location>
        <topology evidence="1">Multi-pass membrane protein</topology>
    </subcellularLocation>
</comment>
<dbReference type="STRING" id="263475.AMD00_03905"/>
<dbReference type="InterPro" id="IPR020846">
    <property type="entry name" value="MFS_dom"/>
</dbReference>
<protein>
    <recommendedName>
        <fullName evidence="7">Major facilitator superfamily (MFS) profile domain-containing protein</fullName>
    </recommendedName>
</protein>
<dbReference type="PANTHER" id="PTHR43791">
    <property type="entry name" value="PERMEASE-RELATED"/>
    <property type="match status" value="1"/>
</dbReference>
<feature type="transmembrane region" description="Helical" evidence="6">
    <location>
        <begin position="21"/>
        <end position="44"/>
    </location>
</feature>
<sequence length="443" mass="48648">MKEIIPTHSKHQRRGSYRWQVIMPMLLIMYMFAFVDRTNISFAMTGMQETFTITTTVSGFISGVFFFGYMLLQMPAGHLASRSSARRNVLILGIFTGIFATLQGVVNNVPSLIVVRFLLGVAEGGMLPTMYVLISNWFPERERGRATSTFALYQTLAPLLMSPISGLIVASAWFGFPGWRWMFISEGLAPLVFSVIFYLVVPDHPTKAKSKKLGDEERRYLLEELDIEENKPKIIQENSYWKAALNPNFIFLTLSWGAMVIGNYGVSMWLPVIIKGISEYGYAKIGIISALPWLAATFGMILTGIINDKWGNKRSLLFILEVIAGVGLLSTALIGTSNFWLSIIFISITLMASASATAVYLTALSELFPANMLGGLTGIFSAIGNLGGFFGPFIVGALMSGGNKIAGLLFLSGIYIISAILIIFVKLSKKSTDVASNLKHASN</sequence>
<evidence type="ECO:0000256" key="6">
    <source>
        <dbReference type="SAM" id="Phobius"/>
    </source>
</evidence>
<dbReference type="Proteomes" id="UP000036867">
    <property type="component" value="Unassembled WGS sequence"/>
</dbReference>
<proteinExistence type="predicted"/>
<dbReference type="RefSeq" id="WP_053415765.1">
    <property type="nucleotide sequence ID" value="NZ_LILB01000001.1"/>
</dbReference>
<evidence type="ECO:0000256" key="4">
    <source>
        <dbReference type="ARBA" id="ARBA00022989"/>
    </source>
</evidence>
<feature type="transmembrane region" description="Helical" evidence="6">
    <location>
        <begin position="249"/>
        <end position="270"/>
    </location>
</feature>
<dbReference type="GO" id="GO:0005886">
    <property type="term" value="C:plasma membrane"/>
    <property type="evidence" value="ECO:0007669"/>
    <property type="project" value="UniProtKB-SubCell"/>
</dbReference>
<dbReference type="Pfam" id="PF07690">
    <property type="entry name" value="MFS_1"/>
    <property type="match status" value="1"/>
</dbReference>
<evidence type="ECO:0000256" key="5">
    <source>
        <dbReference type="ARBA" id="ARBA00023136"/>
    </source>
</evidence>
<feature type="transmembrane region" description="Helical" evidence="6">
    <location>
        <begin position="50"/>
        <end position="69"/>
    </location>
</feature>
<evidence type="ECO:0000256" key="3">
    <source>
        <dbReference type="ARBA" id="ARBA00022692"/>
    </source>
</evidence>
<dbReference type="InterPro" id="IPR036259">
    <property type="entry name" value="MFS_trans_sf"/>
</dbReference>
<evidence type="ECO:0000256" key="1">
    <source>
        <dbReference type="ARBA" id="ARBA00004651"/>
    </source>
</evidence>
<keyword evidence="9" id="KW-1185">Reference proteome</keyword>
<evidence type="ECO:0000313" key="8">
    <source>
        <dbReference type="EMBL" id="KOO51618.1"/>
    </source>
</evidence>
<dbReference type="AlphaFoldDB" id="A0A0M0LLN0"/>
<feature type="transmembrane region" description="Helical" evidence="6">
    <location>
        <begin position="181"/>
        <end position="201"/>
    </location>
</feature>
<dbReference type="Gene3D" id="1.20.1250.20">
    <property type="entry name" value="MFS general substrate transporter like domains"/>
    <property type="match status" value="2"/>
</dbReference>
<feature type="transmembrane region" description="Helical" evidence="6">
    <location>
        <begin position="112"/>
        <end position="138"/>
    </location>
</feature>
<dbReference type="InterPro" id="IPR011701">
    <property type="entry name" value="MFS"/>
</dbReference>
<dbReference type="PANTHER" id="PTHR43791:SF100">
    <property type="entry name" value="SUGAR TRANSPORTER"/>
    <property type="match status" value="1"/>
</dbReference>
<accession>A0A0M0LLN0</accession>
<evidence type="ECO:0000259" key="7">
    <source>
        <dbReference type="PROSITE" id="PS50850"/>
    </source>
</evidence>
<keyword evidence="2" id="KW-0813">Transport</keyword>
<feature type="transmembrane region" description="Helical" evidence="6">
    <location>
        <begin position="282"/>
        <end position="303"/>
    </location>
</feature>
<dbReference type="CDD" id="cd17319">
    <property type="entry name" value="MFS_ExuT_GudP_like"/>
    <property type="match status" value="1"/>
</dbReference>
<feature type="transmembrane region" description="Helical" evidence="6">
    <location>
        <begin position="150"/>
        <end position="175"/>
    </location>
</feature>
<keyword evidence="3 6" id="KW-0812">Transmembrane</keyword>
<gene>
    <name evidence="8" type="ORF">AMD00_03905</name>
</gene>
<name>A0A0M0LLN0_9BACL</name>
<keyword evidence="5 6" id="KW-0472">Membrane</keyword>
<organism evidence="8 9">
    <name type="scientific">Viridibacillus arvi</name>
    <dbReference type="NCBI Taxonomy" id="263475"/>
    <lineage>
        <taxon>Bacteria</taxon>
        <taxon>Bacillati</taxon>
        <taxon>Bacillota</taxon>
        <taxon>Bacilli</taxon>
        <taxon>Bacillales</taxon>
        <taxon>Caryophanaceae</taxon>
        <taxon>Viridibacillus</taxon>
    </lineage>
</organism>
<keyword evidence="4 6" id="KW-1133">Transmembrane helix</keyword>
<feature type="transmembrane region" description="Helical" evidence="6">
    <location>
        <begin position="405"/>
        <end position="425"/>
    </location>
</feature>
<evidence type="ECO:0000256" key="2">
    <source>
        <dbReference type="ARBA" id="ARBA00022448"/>
    </source>
</evidence>
<feature type="transmembrane region" description="Helical" evidence="6">
    <location>
        <begin position="315"/>
        <end position="334"/>
    </location>
</feature>